<dbReference type="OrthoDB" id="9780211at2"/>
<dbReference type="InterPro" id="IPR043472">
    <property type="entry name" value="Macro_dom-like"/>
</dbReference>
<dbReference type="AlphaFoldDB" id="A0A1H3BKX1"/>
<accession>A0A1H3BKX1</accession>
<sequence>MSQSIETSPRLLLVDRNPELVSVLALAFGAYPEVQVLEDDILRVAQGCLVSPANSAGFMDGGIDRLYLEFFGLDLQARVQDAIHRRYKGSMPVGAGLAVPTGHARIPYLIVAPTMASPERLEDARPSGMAMMAVLETAWRNRRVIDRVYCPGLGTGVGGLSPADAGAEMALAYGRWRTLRLGAGAHEAVSRTSGDPA</sequence>
<dbReference type="RefSeq" id="WP_093036663.1">
    <property type="nucleotide sequence ID" value="NZ_FNNZ01000025.1"/>
</dbReference>
<protein>
    <submittedName>
        <fullName evidence="2">O-acetyl-ADP-ribose deacetylase (Regulator of RNase III), contains Macro domain</fullName>
    </submittedName>
</protein>
<dbReference type="Proteomes" id="UP000198816">
    <property type="component" value="Unassembled WGS sequence"/>
</dbReference>
<reference evidence="3" key="1">
    <citation type="submission" date="2016-10" db="EMBL/GenBank/DDBJ databases">
        <authorList>
            <person name="Varghese N."/>
            <person name="Submissions S."/>
        </authorList>
    </citation>
    <scope>NUCLEOTIDE SEQUENCE [LARGE SCALE GENOMIC DNA]</scope>
    <source>
        <strain evidence="3">DSM 217</strain>
    </source>
</reference>
<dbReference type="Pfam" id="PF01661">
    <property type="entry name" value="Macro"/>
    <property type="match status" value="1"/>
</dbReference>
<keyword evidence="3" id="KW-1185">Reference proteome</keyword>
<gene>
    <name evidence="2" type="ORF">SAMN05421783_12551</name>
</gene>
<dbReference type="PROSITE" id="PS51154">
    <property type="entry name" value="MACRO"/>
    <property type="match status" value="1"/>
</dbReference>
<name>A0A1H3BKX1_THIRO</name>
<dbReference type="STRING" id="1058.SAMN05421783_12551"/>
<dbReference type="Gene3D" id="3.40.220.10">
    <property type="entry name" value="Leucine Aminopeptidase, subunit E, domain 1"/>
    <property type="match status" value="1"/>
</dbReference>
<dbReference type="SMART" id="SM00506">
    <property type="entry name" value="A1pp"/>
    <property type="match status" value="1"/>
</dbReference>
<evidence type="ECO:0000313" key="2">
    <source>
        <dbReference type="EMBL" id="SDX42603.1"/>
    </source>
</evidence>
<dbReference type="EMBL" id="FNNZ01000025">
    <property type="protein sequence ID" value="SDX42603.1"/>
    <property type="molecule type" value="Genomic_DNA"/>
</dbReference>
<organism evidence="2 3">
    <name type="scientific">Thiocapsa roseopersicina</name>
    <dbReference type="NCBI Taxonomy" id="1058"/>
    <lineage>
        <taxon>Bacteria</taxon>
        <taxon>Pseudomonadati</taxon>
        <taxon>Pseudomonadota</taxon>
        <taxon>Gammaproteobacteria</taxon>
        <taxon>Chromatiales</taxon>
        <taxon>Chromatiaceae</taxon>
        <taxon>Thiocapsa</taxon>
    </lineage>
</organism>
<dbReference type="InterPro" id="IPR002589">
    <property type="entry name" value="Macro_dom"/>
</dbReference>
<feature type="domain" description="Macro" evidence="1">
    <location>
        <begin position="21"/>
        <end position="197"/>
    </location>
</feature>
<dbReference type="SUPFAM" id="SSF52949">
    <property type="entry name" value="Macro domain-like"/>
    <property type="match status" value="1"/>
</dbReference>
<proteinExistence type="predicted"/>
<evidence type="ECO:0000313" key="3">
    <source>
        <dbReference type="Proteomes" id="UP000198816"/>
    </source>
</evidence>
<evidence type="ECO:0000259" key="1">
    <source>
        <dbReference type="PROSITE" id="PS51154"/>
    </source>
</evidence>